<dbReference type="KEGG" id="pnp:IJ22_19870"/>
<reference evidence="2" key="1">
    <citation type="submission" date="2015-12" db="EMBL/GenBank/DDBJ databases">
        <title>Complete genome sequences of two moderately thermophilic Paenibacillus species.</title>
        <authorList>
            <person name="Butler R.III."/>
            <person name="Wang J."/>
            <person name="Stark B.C."/>
            <person name="Pombert J.-F."/>
        </authorList>
    </citation>
    <scope>NUCLEOTIDE SEQUENCE [LARGE SCALE GENOMIC DNA]</scope>
    <source>
        <strain evidence="2">32O-Y</strain>
    </source>
</reference>
<dbReference type="RefSeq" id="WP_062408650.1">
    <property type="nucleotide sequence ID" value="NZ_BJCS01000001.1"/>
</dbReference>
<dbReference type="OrthoDB" id="2654589at2"/>
<dbReference type="PATRIC" id="fig|162209.4.peg.2104"/>
<dbReference type="AlphaFoldDB" id="A0A0U2U7M7"/>
<accession>A0A0U2U7M7</accession>
<organism evidence="1 2">
    <name type="scientific">Paenibacillus naphthalenovorans</name>
    <dbReference type="NCBI Taxonomy" id="162209"/>
    <lineage>
        <taxon>Bacteria</taxon>
        <taxon>Bacillati</taxon>
        <taxon>Bacillota</taxon>
        <taxon>Bacilli</taxon>
        <taxon>Bacillales</taxon>
        <taxon>Paenibacillaceae</taxon>
        <taxon>Paenibacillus</taxon>
    </lineage>
</organism>
<name>A0A0U2U7M7_9BACL</name>
<keyword evidence="2" id="KW-1185">Reference proteome</keyword>
<evidence type="ECO:0000313" key="1">
    <source>
        <dbReference type="EMBL" id="ALS22361.1"/>
    </source>
</evidence>
<reference evidence="1 2" key="2">
    <citation type="journal article" date="2016" name="Genome Announc.">
        <title>Complete Genome Sequences of Two Interactive Moderate Thermophiles, Paenibacillus napthalenovorans 32O-Y and Paenibacillus sp. 32O-W.</title>
        <authorList>
            <person name="Butler R.R.III."/>
            <person name="Wang J."/>
            <person name="Stark B.C."/>
            <person name="Pombert J.F."/>
        </authorList>
    </citation>
    <scope>NUCLEOTIDE SEQUENCE [LARGE SCALE GENOMIC DNA]</scope>
    <source>
        <strain evidence="1 2">32O-Y</strain>
    </source>
</reference>
<evidence type="ECO:0000313" key="2">
    <source>
        <dbReference type="Proteomes" id="UP000061660"/>
    </source>
</evidence>
<dbReference type="STRING" id="162209.IJ22_19870"/>
<gene>
    <name evidence="1" type="ORF">IJ22_19870</name>
</gene>
<protein>
    <submittedName>
        <fullName evidence="1">Uncharacterized protein</fullName>
    </submittedName>
</protein>
<dbReference type="EMBL" id="CP013652">
    <property type="protein sequence ID" value="ALS22361.1"/>
    <property type="molecule type" value="Genomic_DNA"/>
</dbReference>
<proteinExistence type="predicted"/>
<sequence>MVAKEKERDNTDSSALWMGWIGIIAGIIAFFFSPVLFGCAAIILGLITVFSQANNLGWWAIGLGLVGAAANMWLY</sequence>
<dbReference type="Proteomes" id="UP000061660">
    <property type="component" value="Chromosome"/>
</dbReference>